<evidence type="ECO:0000313" key="18">
    <source>
        <dbReference type="EMBL" id="ORV14146.1"/>
    </source>
</evidence>
<organism evidence="18 20">
    <name type="scientific">Mycobacterium celatum</name>
    <dbReference type="NCBI Taxonomy" id="28045"/>
    <lineage>
        <taxon>Bacteria</taxon>
        <taxon>Bacillati</taxon>
        <taxon>Actinomycetota</taxon>
        <taxon>Actinomycetes</taxon>
        <taxon>Mycobacteriales</taxon>
        <taxon>Mycobacteriaceae</taxon>
        <taxon>Mycobacterium</taxon>
    </lineage>
</organism>
<keyword evidence="5" id="KW-0808">Transferase</keyword>
<dbReference type="AlphaFoldDB" id="A0A1X1RRX4"/>
<evidence type="ECO:0000256" key="14">
    <source>
        <dbReference type="PROSITE-ProRule" id="PRU10141"/>
    </source>
</evidence>
<evidence type="ECO:0000256" key="13">
    <source>
        <dbReference type="PROSITE-ProRule" id="PRU00504"/>
    </source>
</evidence>
<evidence type="ECO:0000256" key="10">
    <source>
        <dbReference type="ARBA" id="ARBA00022840"/>
    </source>
</evidence>
<evidence type="ECO:0000256" key="12">
    <source>
        <dbReference type="ARBA" id="ARBA00023136"/>
    </source>
</evidence>
<dbReference type="CDD" id="cd14952">
    <property type="entry name" value="NHL_PKND_like"/>
    <property type="match status" value="1"/>
</dbReference>
<dbReference type="Pfam" id="PF00069">
    <property type="entry name" value="Pkinase"/>
    <property type="match status" value="1"/>
</dbReference>
<protein>
    <recommendedName>
        <fullName evidence="2">non-specific serine/threonine protein kinase</fullName>
        <ecNumber evidence="2">2.7.11.1</ecNumber>
    </recommendedName>
</protein>
<dbReference type="GO" id="GO:0080090">
    <property type="term" value="P:regulation of primary metabolic process"/>
    <property type="evidence" value="ECO:0007669"/>
    <property type="project" value="UniProtKB-ARBA"/>
</dbReference>
<feature type="repeat" description="NHL" evidence="13">
    <location>
        <begin position="436"/>
        <end position="464"/>
    </location>
</feature>
<evidence type="ECO:0000256" key="4">
    <source>
        <dbReference type="ARBA" id="ARBA00022527"/>
    </source>
</evidence>
<dbReference type="CDD" id="cd14014">
    <property type="entry name" value="STKc_PknB_like"/>
    <property type="match status" value="1"/>
</dbReference>
<feature type="transmembrane region" description="Helical" evidence="16">
    <location>
        <begin position="308"/>
        <end position="331"/>
    </location>
</feature>
<proteinExistence type="predicted"/>
<keyword evidence="4 18" id="KW-0723">Serine/threonine-protein kinase</keyword>
<evidence type="ECO:0000313" key="20">
    <source>
        <dbReference type="Proteomes" id="UP000193907"/>
    </source>
</evidence>
<keyword evidence="12 16" id="KW-0472">Membrane</keyword>
<comment type="subcellular location">
    <subcellularLocation>
        <location evidence="1">Cell membrane</location>
        <topology evidence="1">Single-pass membrane protein</topology>
    </subcellularLocation>
</comment>
<feature type="region of interest" description="Disordered" evidence="15">
    <location>
        <begin position="266"/>
        <end position="302"/>
    </location>
</feature>
<dbReference type="InterPro" id="IPR011009">
    <property type="entry name" value="Kinase-like_dom_sf"/>
</dbReference>
<dbReference type="PROSITE" id="PS00107">
    <property type="entry name" value="PROTEIN_KINASE_ATP"/>
    <property type="match status" value="1"/>
</dbReference>
<evidence type="ECO:0000256" key="16">
    <source>
        <dbReference type="SAM" id="Phobius"/>
    </source>
</evidence>
<keyword evidence="8 14" id="KW-0547">Nucleotide-binding</keyword>
<dbReference type="FunFam" id="1.10.510.10:FF:000021">
    <property type="entry name" value="Serine/threonine protein kinase"/>
    <property type="match status" value="1"/>
</dbReference>
<evidence type="ECO:0000256" key="3">
    <source>
        <dbReference type="ARBA" id="ARBA00022475"/>
    </source>
</evidence>
<dbReference type="EMBL" id="LQOM01000025">
    <property type="protein sequence ID" value="ORV14146.1"/>
    <property type="molecule type" value="Genomic_DNA"/>
</dbReference>
<feature type="repeat" description="NHL" evidence="13">
    <location>
        <begin position="554"/>
        <end position="584"/>
    </location>
</feature>
<reference evidence="18 20" key="1">
    <citation type="submission" date="2016-01" db="EMBL/GenBank/DDBJ databases">
        <title>The new phylogeny of the genus Mycobacterium.</title>
        <authorList>
            <person name="Tarcisio F."/>
            <person name="Conor M."/>
            <person name="Antonella G."/>
            <person name="Elisabetta G."/>
            <person name="Giulia F.S."/>
            <person name="Sara T."/>
            <person name="Anna F."/>
            <person name="Clotilde B."/>
            <person name="Roberto B."/>
            <person name="Veronica D.S."/>
            <person name="Fabio R."/>
            <person name="Monica P."/>
            <person name="Olivier J."/>
            <person name="Enrico T."/>
            <person name="Nicola S."/>
        </authorList>
    </citation>
    <scope>NUCLEOTIDE SEQUENCE [LARGE SCALE GENOMIC DNA]</scope>
    <source>
        <strain evidence="18 20">DSM 44243</strain>
    </source>
</reference>
<accession>A0A1X1RRX4</accession>
<dbReference type="PANTHER" id="PTHR43289:SF6">
    <property type="entry name" value="SERINE_THREONINE-PROTEIN KINASE NEKL-3"/>
    <property type="match status" value="1"/>
</dbReference>
<evidence type="ECO:0000259" key="17">
    <source>
        <dbReference type="PROSITE" id="PS50011"/>
    </source>
</evidence>
<comment type="caution">
    <text evidence="18">The sequence shown here is derived from an EMBL/GenBank/DDBJ whole genome shotgun (WGS) entry which is preliminary data.</text>
</comment>
<dbReference type="InterPro" id="IPR008271">
    <property type="entry name" value="Ser/Thr_kinase_AS"/>
</dbReference>
<evidence type="ECO:0000256" key="6">
    <source>
        <dbReference type="ARBA" id="ARBA00022692"/>
    </source>
</evidence>
<dbReference type="SUPFAM" id="SSF101898">
    <property type="entry name" value="NHL repeat"/>
    <property type="match status" value="1"/>
</dbReference>
<evidence type="ECO:0000256" key="11">
    <source>
        <dbReference type="ARBA" id="ARBA00022989"/>
    </source>
</evidence>
<dbReference type="PANTHER" id="PTHR43289">
    <property type="entry name" value="MITOGEN-ACTIVATED PROTEIN KINASE KINASE KINASE 20-RELATED"/>
    <property type="match status" value="1"/>
</dbReference>
<dbReference type="Gene3D" id="2.120.10.30">
    <property type="entry name" value="TolB, C-terminal domain"/>
    <property type="match status" value="2"/>
</dbReference>
<evidence type="ECO:0000313" key="19">
    <source>
        <dbReference type="EMBL" id="PIB75876.1"/>
    </source>
</evidence>
<feature type="compositionally biased region" description="Pro residues" evidence="15">
    <location>
        <begin position="293"/>
        <end position="302"/>
    </location>
</feature>
<evidence type="ECO:0000256" key="15">
    <source>
        <dbReference type="SAM" id="MobiDB-lite"/>
    </source>
</evidence>
<dbReference type="Gene3D" id="3.30.200.20">
    <property type="entry name" value="Phosphorylase Kinase, domain 1"/>
    <property type="match status" value="1"/>
</dbReference>
<dbReference type="InterPro" id="IPR001258">
    <property type="entry name" value="NHL_repeat"/>
</dbReference>
<keyword evidence="6 16" id="KW-0812">Transmembrane</keyword>
<dbReference type="Pfam" id="PF01436">
    <property type="entry name" value="NHL"/>
    <property type="match status" value="5"/>
</dbReference>
<dbReference type="Proteomes" id="UP000193907">
    <property type="component" value="Unassembled WGS sequence"/>
</dbReference>
<evidence type="ECO:0000256" key="5">
    <source>
        <dbReference type="ARBA" id="ARBA00022679"/>
    </source>
</evidence>
<dbReference type="RefSeq" id="WP_085168205.1">
    <property type="nucleotide sequence ID" value="NZ_LQOM01000025.1"/>
</dbReference>
<dbReference type="InterPro" id="IPR017441">
    <property type="entry name" value="Protein_kinase_ATP_BS"/>
</dbReference>
<sequence length="589" mass="62286">MQGTSFGKYRLLELLGRGGMGEVWRAYDTAIDRIVAIKILPAEMSKDGVFQQRFRREAHAAARLNSPHVIPIHTHGDIDGRLFVDMRLIEGRDLQSVLARGPLPPERAVRIIEQVAKALHDAHKVGLLHRDVKPSNILLDHDDFAYLIDFGIARAAGELGLTAAGDVVGTYHYMAPERFNAGQVDARSDIYSLACVLYECLTARYPFPGDSLEQQITNHLTAPPPQPSTTNPGLPGGFDMVIARGMAKDPAARYRTAVELARATREAITTPVGSPHPSAPTQPRIPSRDQARTPPPQAPAPPWWRRKAVVISTAAALVVAAVLAGATLAIGHRSAGGGDSRQVTLPFTGLREPQGVSVDIGGTVYVADTPHNRVLALAAGSTGPAVLPFDGLNYPTGVTADNTGTVYVTDAGNKRVVVLPAGSTTQIQLAFTDLGNPTGITVDSSRTVYVTDTAKNRVVALPAGSNRQTELPFAGLSAPTGVVVNSSGTVYVADGGNNRVLALPAGSDTQAALPLTGLKEPGGVTVDNEGAVYVTDSQNDRTLKLPVGSTTQIELPFTGLDNPWGLAVDSNGTVYVADHSNQVVALRQN</sequence>
<dbReference type="STRING" id="28045.AWB95_11010"/>
<dbReference type="SMART" id="SM00220">
    <property type="entry name" value="S_TKc"/>
    <property type="match status" value="1"/>
</dbReference>
<dbReference type="OrthoDB" id="9762169at2"/>
<keyword evidence="3" id="KW-1003">Cell membrane</keyword>
<dbReference type="InterPro" id="IPR000719">
    <property type="entry name" value="Prot_kinase_dom"/>
</dbReference>
<dbReference type="InterPro" id="IPR011042">
    <property type="entry name" value="6-blade_b-propeller_TolB-like"/>
</dbReference>
<keyword evidence="11 16" id="KW-1133">Transmembrane helix</keyword>
<evidence type="ECO:0000256" key="9">
    <source>
        <dbReference type="ARBA" id="ARBA00022777"/>
    </source>
</evidence>
<dbReference type="EMBL" id="PDKV01000030">
    <property type="protein sequence ID" value="PIB75876.1"/>
    <property type="molecule type" value="Genomic_DNA"/>
</dbReference>
<dbReference type="GO" id="GO:0005524">
    <property type="term" value="F:ATP binding"/>
    <property type="evidence" value="ECO:0007669"/>
    <property type="project" value="UniProtKB-UniRule"/>
</dbReference>
<evidence type="ECO:0000256" key="7">
    <source>
        <dbReference type="ARBA" id="ARBA00022737"/>
    </source>
</evidence>
<reference evidence="19 21" key="2">
    <citation type="journal article" date="2017" name="Infect. Genet. Evol.">
        <title>The new phylogeny of the genus Mycobacterium: The old and the news.</title>
        <authorList>
            <person name="Tortoli E."/>
            <person name="Fedrizzi T."/>
            <person name="Meehan C.J."/>
            <person name="Trovato A."/>
            <person name="Grottola A."/>
            <person name="Giacobazzi E."/>
            <person name="Serpini G.F."/>
            <person name="Tagliazucchi S."/>
            <person name="Fabio A."/>
            <person name="Bettua C."/>
            <person name="Bertorelli R."/>
            <person name="Frascaro F."/>
            <person name="De Sanctis V."/>
            <person name="Pecorari M."/>
            <person name="Jousson O."/>
            <person name="Segata N."/>
            <person name="Cirillo D.M."/>
        </authorList>
    </citation>
    <scope>NUCLEOTIDE SEQUENCE [LARGE SCALE GENOMIC DNA]</scope>
    <source>
        <strain evidence="19 21">NCTC 12882</strain>
    </source>
</reference>
<keyword evidence="9 18" id="KW-0418">Kinase</keyword>
<dbReference type="InterPro" id="IPR035016">
    <property type="entry name" value="NHL_PKND"/>
</dbReference>
<dbReference type="EC" id="2.7.11.1" evidence="2"/>
<keyword evidence="7" id="KW-0677">Repeat</keyword>
<dbReference type="PROSITE" id="PS51125">
    <property type="entry name" value="NHL"/>
    <property type="match status" value="4"/>
</dbReference>
<feature type="repeat" description="NHL" evidence="13">
    <location>
        <begin position="465"/>
        <end position="506"/>
    </location>
</feature>
<keyword evidence="10 14" id="KW-0067">ATP-binding</keyword>
<feature type="repeat" description="NHL" evidence="13">
    <location>
        <begin position="386"/>
        <end position="422"/>
    </location>
</feature>
<keyword evidence="20" id="KW-1185">Reference proteome</keyword>
<evidence type="ECO:0000313" key="21">
    <source>
        <dbReference type="Proteomes" id="UP000230971"/>
    </source>
</evidence>
<dbReference type="SUPFAM" id="SSF56112">
    <property type="entry name" value="Protein kinase-like (PK-like)"/>
    <property type="match status" value="1"/>
</dbReference>
<dbReference type="GO" id="GO:0004674">
    <property type="term" value="F:protein serine/threonine kinase activity"/>
    <property type="evidence" value="ECO:0007669"/>
    <property type="project" value="UniProtKB-KW"/>
</dbReference>
<name>A0A1X1RRX4_MYCCE</name>
<dbReference type="GO" id="GO:0005886">
    <property type="term" value="C:plasma membrane"/>
    <property type="evidence" value="ECO:0007669"/>
    <property type="project" value="UniProtKB-SubCell"/>
</dbReference>
<gene>
    <name evidence="18" type="ORF">AWB95_11010</name>
    <name evidence="19" type="ORF">CQY23_19180</name>
</gene>
<evidence type="ECO:0000256" key="2">
    <source>
        <dbReference type="ARBA" id="ARBA00012513"/>
    </source>
</evidence>
<feature type="binding site" evidence="14">
    <location>
        <position position="38"/>
    </location>
    <ligand>
        <name>ATP</name>
        <dbReference type="ChEBI" id="CHEBI:30616"/>
    </ligand>
</feature>
<evidence type="ECO:0000256" key="8">
    <source>
        <dbReference type="ARBA" id="ARBA00022741"/>
    </source>
</evidence>
<dbReference type="Gene3D" id="1.10.510.10">
    <property type="entry name" value="Transferase(Phosphotransferase) domain 1"/>
    <property type="match status" value="1"/>
</dbReference>
<feature type="domain" description="Protein kinase" evidence="17">
    <location>
        <begin position="9"/>
        <end position="268"/>
    </location>
</feature>
<evidence type="ECO:0000256" key="1">
    <source>
        <dbReference type="ARBA" id="ARBA00004162"/>
    </source>
</evidence>
<dbReference type="PROSITE" id="PS00108">
    <property type="entry name" value="PROTEIN_KINASE_ST"/>
    <property type="match status" value="1"/>
</dbReference>
<dbReference type="Proteomes" id="UP000230971">
    <property type="component" value="Unassembled WGS sequence"/>
</dbReference>
<dbReference type="PROSITE" id="PS50011">
    <property type="entry name" value="PROTEIN_KINASE_DOM"/>
    <property type="match status" value="1"/>
</dbReference>